<evidence type="ECO:0000313" key="4">
    <source>
        <dbReference type="RefSeq" id="XP_054854538.1"/>
    </source>
</evidence>
<dbReference type="RefSeq" id="XP_054854537.1">
    <property type="nucleotide sequence ID" value="XM_054998562.1"/>
</dbReference>
<feature type="region of interest" description="Disordered" evidence="1">
    <location>
        <begin position="486"/>
        <end position="519"/>
    </location>
</feature>
<dbReference type="CTD" id="105487062"/>
<dbReference type="AlphaFoldDB" id="A0AA97LJY3"/>
<keyword evidence="2" id="KW-1185">Reference proteome</keyword>
<dbReference type="RefSeq" id="XP_054854538.1">
    <property type="nucleotide sequence ID" value="XM_054998563.1"/>
</dbReference>
<sequence>MAAEMVTVDVSQWDETICNMIACQHPPCWEAMRRIEKGQPRILIKNFNSLERHFPETEDELPTLKIFNLPLNYSYRGRLKRAEMSSSVISIKDDQNYTTNSMMIEAFVPPLSVLSSERNNFPGLNSRVETRSPHYTPISFTSLRQADKIQVTDLSELASTKLGYQPVSGNLVVKWIPDIRHRLLLSERPLTKTPTPTQRMCVKDLALESLLSFKDSKENYYPNQQKRKKSNKVPTGGQPYLLHLRRYPKIPANKSSSPTGKEKKVVECSAGKRKSFPQHLQLFPLAEVQSREVMHLEAKRRLLPGSKQKESSPLTVQKVPCLYRFEPKVPVEGKSIRRIQSQFKDALEGPRVPKHLASTIAQQLNSAPFIFQTSESYGRKSERRNLLYRTCLSQEASAEKSCLPECSPQISQVAINRRKSASKYVEYKSNRASLFMEGYDSSIHQISKSESKYKQYCKQIAIRKGAALAQGDLSIDNEELWLGEAAQKSENLLQPSNPPPPPPSPLISECSDSPSQDLT</sequence>
<gene>
    <name evidence="3 4 5" type="primary">C14H9orf43</name>
</gene>
<evidence type="ECO:0000256" key="1">
    <source>
        <dbReference type="SAM" id="MobiDB-lite"/>
    </source>
</evidence>
<feature type="region of interest" description="Disordered" evidence="1">
    <location>
        <begin position="218"/>
        <end position="237"/>
    </location>
</feature>
<feature type="compositionally biased region" description="Polar residues" evidence="1">
    <location>
        <begin position="510"/>
        <end position="519"/>
    </location>
</feature>
<organism evidence="2 3">
    <name type="scientific">Eublepharis macularius</name>
    <name type="common">Leopard gecko</name>
    <name type="synonym">Cyrtodactylus macularius</name>
    <dbReference type="NCBI Taxonomy" id="481883"/>
    <lineage>
        <taxon>Eukaryota</taxon>
        <taxon>Metazoa</taxon>
        <taxon>Chordata</taxon>
        <taxon>Craniata</taxon>
        <taxon>Vertebrata</taxon>
        <taxon>Euteleostomi</taxon>
        <taxon>Lepidosauria</taxon>
        <taxon>Squamata</taxon>
        <taxon>Bifurcata</taxon>
        <taxon>Gekkota</taxon>
        <taxon>Eublepharidae</taxon>
        <taxon>Eublepharinae</taxon>
        <taxon>Eublepharis</taxon>
    </lineage>
</organism>
<evidence type="ECO:0000313" key="3">
    <source>
        <dbReference type="RefSeq" id="XP_054854537.1"/>
    </source>
</evidence>
<dbReference type="InterPro" id="IPR029134">
    <property type="entry name" value="DUF4647"/>
</dbReference>
<evidence type="ECO:0000313" key="2">
    <source>
        <dbReference type="Proteomes" id="UP001190640"/>
    </source>
</evidence>
<evidence type="ECO:0000313" key="5">
    <source>
        <dbReference type="RefSeq" id="XP_054854539.1"/>
    </source>
</evidence>
<dbReference type="PANTHER" id="PTHR36130:SF1">
    <property type="entry name" value="RIKEN CDNA 4933430I17 GENE"/>
    <property type="match status" value="1"/>
</dbReference>
<dbReference type="Proteomes" id="UP001190640">
    <property type="component" value="Chromosome 14"/>
</dbReference>
<dbReference type="KEGG" id="emc:129342677"/>
<dbReference type="GeneID" id="129342677"/>
<proteinExistence type="predicted"/>
<name>A0AA97LJY3_EUBMA</name>
<reference evidence="3 4" key="1">
    <citation type="submission" date="2025-04" db="UniProtKB">
        <authorList>
            <consortium name="RefSeq"/>
        </authorList>
    </citation>
    <scope>IDENTIFICATION</scope>
    <source>
        <tissue evidence="3 4">Blood</tissue>
    </source>
</reference>
<accession>A0AA97LJY3</accession>
<dbReference type="Pfam" id="PF15504">
    <property type="entry name" value="DUF4647"/>
    <property type="match status" value="1"/>
</dbReference>
<dbReference type="PANTHER" id="PTHR36130">
    <property type="entry name" value="RIKEN CDNA 4933430I17 GENE"/>
    <property type="match status" value="1"/>
</dbReference>
<protein>
    <submittedName>
        <fullName evidence="3 4">Uncharacterized protein C9orf43 homolog isoform X1</fullName>
    </submittedName>
</protein>
<dbReference type="RefSeq" id="XP_054854539.1">
    <property type="nucleotide sequence ID" value="XM_054998564.1"/>
</dbReference>
<feature type="compositionally biased region" description="Pro residues" evidence="1">
    <location>
        <begin position="496"/>
        <end position="505"/>
    </location>
</feature>